<dbReference type="EMBL" id="JAEUBE010000366">
    <property type="protein sequence ID" value="KAH3663636.1"/>
    <property type="molecule type" value="Genomic_DNA"/>
</dbReference>
<evidence type="ECO:0000313" key="6">
    <source>
        <dbReference type="Proteomes" id="UP000769157"/>
    </source>
</evidence>
<dbReference type="PANTHER" id="PTHR47336">
    <property type="entry name" value="TRANSCRIPTION FACTOR HMS1-RELATED"/>
    <property type="match status" value="1"/>
</dbReference>
<feature type="coiled-coil region" evidence="1">
    <location>
        <begin position="543"/>
        <end position="577"/>
    </location>
</feature>
<dbReference type="GO" id="GO:0046983">
    <property type="term" value="F:protein dimerization activity"/>
    <property type="evidence" value="ECO:0007669"/>
    <property type="project" value="InterPro"/>
</dbReference>
<reference evidence="5" key="1">
    <citation type="journal article" date="2021" name="Open Biol.">
        <title>Shared evolutionary footprints suggest mitochondrial oxidative damage underlies multiple complex I losses in fungi.</title>
        <authorList>
            <person name="Schikora-Tamarit M.A."/>
            <person name="Marcet-Houben M."/>
            <person name="Nosek J."/>
            <person name="Gabaldon T."/>
        </authorList>
    </citation>
    <scope>NUCLEOTIDE SEQUENCE</scope>
    <source>
        <strain evidence="5">CBS6075</strain>
    </source>
</reference>
<gene>
    <name evidence="5" type="ORF">OGAPHI_005037</name>
</gene>
<organism evidence="5 6">
    <name type="scientific">Ogataea philodendri</name>
    <dbReference type="NCBI Taxonomy" id="1378263"/>
    <lineage>
        <taxon>Eukaryota</taxon>
        <taxon>Fungi</taxon>
        <taxon>Dikarya</taxon>
        <taxon>Ascomycota</taxon>
        <taxon>Saccharomycotina</taxon>
        <taxon>Pichiomycetes</taxon>
        <taxon>Pichiales</taxon>
        <taxon>Pichiaceae</taxon>
        <taxon>Ogataea</taxon>
    </lineage>
</organism>
<dbReference type="AlphaFoldDB" id="A0A9P8T3B6"/>
<feature type="transmembrane region" description="Helical" evidence="3">
    <location>
        <begin position="364"/>
        <end position="387"/>
    </location>
</feature>
<dbReference type="PANTHER" id="PTHR47336:SF3">
    <property type="entry name" value="SERINE-RICH PROTEIN TYE7"/>
    <property type="match status" value="1"/>
</dbReference>
<dbReference type="InterPro" id="IPR011598">
    <property type="entry name" value="bHLH_dom"/>
</dbReference>
<dbReference type="Pfam" id="PF00010">
    <property type="entry name" value="HLH"/>
    <property type="match status" value="1"/>
</dbReference>
<dbReference type="Gene3D" id="4.10.280.10">
    <property type="entry name" value="Helix-loop-helix DNA-binding domain"/>
    <property type="match status" value="1"/>
</dbReference>
<reference evidence="5" key="2">
    <citation type="submission" date="2021-01" db="EMBL/GenBank/DDBJ databases">
        <authorList>
            <person name="Schikora-Tamarit M.A."/>
        </authorList>
    </citation>
    <scope>NUCLEOTIDE SEQUENCE</scope>
    <source>
        <strain evidence="5">CBS6075</strain>
    </source>
</reference>
<evidence type="ECO:0000256" key="3">
    <source>
        <dbReference type="SAM" id="Phobius"/>
    </source>
</evidence>
<keyword evidence="3" id="KW-0472">Membrane</keyword>
<comment type="caution">
    <text evidence="5">The sequence shown here is derived from an EMBL/GenBank/DDBJ whole genome shotgun (WGS) entry which is preliminary data.</text>
</comment>
<feature type="domain" description="BHLH" evidence="4">
    <location>
        <begin position="147"/>
        <end position="239"/>
    </location>
</feature>
<dbReference type="GeneID" id="70237001"/>
<name>A0A9P8T3B6_9ASCO</name>
<evidence type="ECO:0000256" key="1">
    <source>
        <dbReference type="SAM" id="Coils"/>
    </source>
</evidence>
<evidence type="ECO:0000259" key="4">
    <source>
        <dbReference type="PROSITE" id="PS50888"/>
    </source>
</evidence>
<keyword evidence="3" id="KW-1133">Transmembrane helix</keyword>
<dbReference type="OrthoDB" id="2133190at2759"/>
<dbReference type="InterPro" id="IPR036638">
    <property type="entry name" value="HLH_DNA-bd_sf"/>
</dbReference>
<feature type="region of interest" description="Disordered" evidence="2">
    <location>
        <begin position="82"/>
        <end position="109"/>
    </location>
</feature>
<sequence>MSLLEFDNYDGLLSSMNKKKNASSGQDDGNYHYPEFDTADVDFADINDVMSTYNSATMSPYSNGSSPDNMFPAAFNPGSYDDFAMNKSDSENTTRSGDMPSLTTTHTASSLSTNGIVKLEDEDLFQIKRRRQPSTKSIEHGITKGKKFKSPHNLIEKKYRTNINTKIVELRNCVPALRILVAKENNHHTNSSDRVDDYDDDYEGDGYTDDEEKLDGLQPARKLNKATILSKAAEYIKHLEWKNEILMRKNERLLGMLKGHGNPADMDFSLSSPENDLTHSQTGSSLSSSPNQFSSAPANAYPESSMPFSNKVLLGGMTCMLGASAFDDMAAGSADRKGLFSVPIFAFSTTTSSGSFNSSMLRPFLGLSKFLLCLGMIYFYVIVPLLGMKKQEFHPLKTYHRLMSLTATDLERFLKTTDPSKVYLGLVGLFNLEQNPSNLFVKSVYLKKCGELTGSKFLQAQIFDRLGKKYWDEAKDQSKDQKLSLLLENSSYDALSLQFSKKYEQFDLITQYLHGVNDALLNESLQKLVLYQSVSMKYSKDKSDLLELELTAMKVEINQLLERVTKLSKILNRNEDRCQILKFLVKPTEANLKAAFDVEETNDNEMIGLVCCALKYQLLNFNDEYDLLHDWFSKLSLPNFSNGGHMKLFEFVAILNVLQLTSLDLLGKLDEVNLHNDEKESHQPGEPDLIPRPAISKLNFKLLNVVANMRIFAGNKDFPAPLEVKDQLVEFFVEIIEKLNGF</sequence>
<dbReference type="SMART" id="SM00353">
    <property type="entry name" value="HLH"/>
    <property type="match status" value="1"/>
</dbReference>
<keyword evidence="6" id="KW-1185">Reference proteome</keyword>
<evidence type="ECO:0000313" key="5">
    <source>
        <dbReference type="EMBL" id="KAH3663636.1"/>
    </source>
</evidence>
<dbReference type="SUPFAM" id="SSF47459">
    <property type="entry name" value="HLH, helix-loop-helix DNA-binding domain"/>
    <property type="match status" value="1"/>
</dbReference>
<dbReference type="InterPro" id="IPR052099">
    <property type="entry name" value="Regulatory_TF_Diverse"/>
</dbReference>
<feature type="region of interest" description="Disordered" evidence="2">
    <location>
        <begin position="265"/>
        <end position="299"/>
    </location>
</feature>
<proteinExistence type="predicted"/>
<evidence type="ECO:0000256" key="2">
    <source>
        <dbReference type="SAM" id="MobiDB-lite"/>
    </source>
</evidence>
<dbReference type="RefSeq" id="XP_046059972.1">
    <property type="nucleotide sequence ID" value="XM_046206180.1"/>
</dbReference>
<protein>
    <recommendedName>
        <fullName evidence="4">BHLH domain-containing protein</fullName>
    </recommendedName>
</protein>
<feature type="compositionally biased region" description="Polar residues" evidence="2">
    <location>
        <begin position="269"/>
        <end position="283"/>
    </location>
</feature>
<dbReference type="Proteomes" id="UP000769157">
    <property type="component" value="Unassembled WGS sequence"/>
</dbReference>
<keyword evidence="1" id="KW-0175">Coiled coil</keyword>
<keyword evidence="3" id="KW-0812">Transmembrane</keyword>
<dbReference type="PROSITE" id="PS50888">
    <property type="entry name" value="BHLH"/>
    <property type="match status" value="1"/>
</dbReference>
<accession>A0A9P8T3B6</accession>
<feature type="compositionally biased region" description="Low complexity" evidence="2">
    <location>
        <begin position="284"/>
        <end position="295"/>
    </location>
</feature>